<proteinExistence type="predicted"/>
<accession>A0A2P2QXD3</accession>
<organism evidence="1">
    <name type="scientific">Rhizophora mucronata</name>
    <name type="common">Asiatic mangrove</name>
    <dbReference type="NCBI Taxonomy" id="61149"/>
    <lineage>
        <taxon>Eukaryota</taxon>
        <taxon>Viridiplantae</taxon>
        <taxon>Streptophyta</taxon>
        <taxon>Embryophyta</taxon>
        <taxon>Tracheophyta</taxon>
        <taxon>Spermatophyta</taxon>
        <taxon>Magnoliopsida</taxon>
        <taxon>eudicotyledons</taxon>
        <taxon>Gunneridae</taxon>
        <taxon>Pentapetalae</taxon>
        <taxon>rosids</taxon>
        <taxon>fabids</taxon>
        <taxon>Malpighiales</taxon>
        <taxon>Rhizophoraceae</taxon>
        <taxon>Rhizophora</taxon>
    </lineage>
</organism>
<dbReference type="EMBL" id="GGEC01091185">
    <property type="protein sequence ID" value="MBX71669.1"/>
    <property type="molecule type" value="Transcribed_RNA"/>
</dbReference>
<name>A0A2P2QXD3_RHIMU</name>
<reference evidence="1" key="1">
    <citation type="submission" date="2018-02" db="EMBL/GenBank/DDBJ databases">
        <title>Rhizophora mucronata_Transcriptome.</title>
        <authorList>
            <person name="Meera S.P."/>
            <person name="Sreeshan A."/>
            <person name="Augustine A."/>
        </authorList>
    </citation>
    <scope>NUCLEOTIDE SEQUENCE</scope>
    <source>
        <tissue evidence="1">Leaf</tissue>
    </source>
</reference>
<dbReference type="AlphaFoldDB" id="A0A2P2QXD3"/>
<sequence length="27" mass="3429">MVLISNLLKIFWRSKKKGRYPFFWLWA</sequence>
<evidence type="ECO:0000313" key="1">
    <source>
        <dbReference type="EMBL" id="MBX71669.1"/>
    </source>
</evidence>
<protein>
    <submittedName>
        <fullName evidence="1">Uncharacterized protein</fullName>
    </submittedName>
</protein>